<dbReference type="Pfam" id="PF00078">
    <property type="entry name" value="RVT_1"/>
    <property type="match status" value="1"/>
</dbReference>
<dbReference type="PANTHER" id="PTHR24559">
    <property type="entry name" value="TRANSPOSON TY3-I GAG-POL POLYPROTEIN"/>
    <property type="match status" value="1"/>
</dbReference>
<reference evidence="3" key="1">
    <citation type="journal article" date="2019" name="Sci. Rep.">
        <title>Draft genome of Tanacetum cinerariifolium, the natural source of mosquito coil.</title>
        <authorList>
            <person name="Yamashiro T."/>
            <person name="Shiraishi A."/>
            <person name="Satake H."/>
            <person name="Nakayama K."/>
        </authorList>
    </citation>
    <scope>NUCLEOTIDE SEQUENCE</scope>
</reference>
<keyword evidence="3" id="KW-0808">Transferase</keyword>
<dbReference type="InterPro" id="IPR000477">
    <property type="entry name" value="RT_dom"/>
</dbReference>
<feature type="region of interest" description="Disordered" evidence="1">
    <location>
        <begin position="14"/>
        <end position="69"/>
    </location>
</feature>
<dbReference type="InterPro" id="IPR053134">
    <property type="entry name" value="RNA-dir_DNA_polymerase"/>
</dbReference>
<feature type="domain" description="Reverse transcriptase" evidence="2">
    <location>
        <begin position="656"/>
        <end position="783"/>
    </location>
</feature>
<dbReference type="CDD" id="cd01647">
    <property type="entry name" value="RT_LTR"/>
    <property type="match status" value="1"/>
</dbReference>
<organism evidence="3">
    <name type="scientific">Tanacetum cinerariifolium</name>
    <name type="common">Dalmatian daisy</name>
    <name type="synonym">Chrysanthemum cinerariifolium</name>
    <dbReference type="NCBI Taxonomy" id="118510"/>
    <lineage>
        <taxon>Eukaryota</taxon>
        <taxon>Viridiplantae</taxon>
        <taxon>Streptophyta</taxon>
        <taxon>Embryophyta</taxon>
        <taxon>Tracheophyta</taxon>
        <taxon>Spermatophyta</taxon>
        <taxon>Magnoliopsida</taxon>
        <taxon>eudicotyledons</taxon>
        <taxon>Gunneridae</taxon>
        <taxon>Pentapetalae</taxon>
        <taxon>asterids</taxon>
        <taxon>campanulids</taxon>
        <taxon>Asterales</taxon>
        <taxon>Asteraceae</taxon>
        <taxon>Asteroideae</taxon>
        <taxon>Anthemideae</taxon>
        <taxon>Anthemidinae</taxon>
        <taxon>Tanacetum</taxon>
    </lineage>
</organism>
<keyword evidence="3" id="KW-0548">Nucleotidyltransferase</keyword>
<protein>
    <submittedName>
        <fullName evidence="3">Putative reverse transcriptase domain-containing protein</fullName>
    </submittedName>
</protein>
<keyword evidence="3" id="KW-0695">RNA-directed DNA polymerase</keyword>
<feature type="compositionally biased region" description="Low complexity" evidence="1">
    <location>
        <begin position="306"/>
        <end position="317"/>
    </location>
</feature>
<evidence type="ECO:0000313" key="3">
    <source>
        <dbReference type="EMBL" id="GEU54190.1"/>
    </source>
</evidence>
<accession>A0A6L2KZF9</accession>
<comment type="caution">
    <text evidence="3">The sequence shown here is derived from an EMBL/GenBank/DDBJ whole genome shotgun (WGS) entry which is preliminary data.</text>
</comment>
<dbReference type="EMBL" id="BKCJ010003293">
    <property type="protein sequence ID" value="GEU54190.1"/>
    <property type="molecule type" value="Genomic_DNA"/>
</dbReference>
<dbReference type="AlphaFoldDB" id="A0A6L2KZF9"/>
<dbReference type="Gene3D" id="3.30.70.270">
    <property type="match status" value="1"/>
</dbReference>
<dbReference type="SUPFAM" id="SSF56672">
    <property type="entry name" value="DNA/RNA polymerases"/>
    <property type="match status" value="1"/>
</dbReference>
<feature type="compositionally biased region" description="Gly residues" evidence="1">
    <location>
        <begin position="325"/>
        <end position="334"/>
    </location>
</feature>
<dbReference type="InterPro" id="IPR043128">
    <property type="entry name" value="Rev_trsase/Diguanyl_cyclase"/>
</dbReference>
<dbReference type="GO" id="GO:0003964">
    <property type="term" value="F:RNA-directed DNA polymerase activity"/>
    <property type="evidence" value="ECO:0007669"/>
    <property type="project" value="UniProtKB-KW"/>
</dbReference>
<dbReference type="InterPro" id="IPR043502">
    <property type="entry name" value="DNA/RNA_pol_sf"/>
</dbReference>
<evidence type="ECO:0000256" key="1">
    <source>
        <dbReference type="SAM" id="MobiDB-lite"/>
    </source>
</evidence>
<sequence>MIPTPVPFIAPTSSTILSVTPTVPPSPDYTPASPDYSPALDTESDPSEDPPSDHVPSIPPIPSPSSSKIPTAPILPAQSAIVAPSSDFSLAPVVSPPELVDDELFLSDIERTFPLVEFTILILVGHAGSSSGHSSLYHSSVGYSSSESFVGLSRKRCRSPTTTVTLSIHATRALVPSRADLLPPRKSFRDSISLEDSVEEDIDTDVLEDIEADTTVVEVAVDRDVDDGIDIPDEIPLQRIDDIETGQRELEARSLIARRERASLLEHVASLKRSNARLMRFRRLETFTVRRLALATYEANRAANALKAKNQSQNGSDSDNRNGENGNGGDGNGRNGNPNEDNRDVRPVARECTYQDFMKCQPLKIKGTKEEDRVEKFIGGLSDNIQGNPPFKKPNVRGQNMARAYTAGNIERKPYNRPLPLCNKCKLHHEGSCTVRCGKCNKVGNLTRDCKEGLPKAKILKPWKQSWKQNGIGEARGKAYVLGGGDANPNSNVVKDVSYIVELADERVSETNTILRGHTLGLVDKVLIVQGDRSGKGEKSKLSIISCTKTWKYIKRGCPIFLAQVMKKVTKDKLEEKRLEDVPIIREFPEDFPGLPPTRKVEFQIDLVPGAAPVVQAPYRLAPSEMQELSTQLQELSEMGFIRSSSSPWEAPVLFIKNKDGSFWMCIDYRELNKLTVKNRYPLSRINDLFDQLQGSSVYSKIDLRSGYHHLRVCDEDIPKTTFRTRYGYYEFQVMPFGLTNALAIFMDLLNRVSKPFLDKFVIAFIDHILIYSKNKVEHEEHL</sequence>
<dbReference type="Gene3D" id="3.10.10.10">
    <property type="entry name" value="HIV Type 1 Reverse Transcriptase, subunit A, domain 1"/>
    <property type="match status" value="1"/>
</dbReference>
<proteinExistence type="predicted"/>
<name>A0A6L2KZF9_TANCI</name>
<dbReference type="PANTHER" id="PTHR24559:SF427">
    <property type="entry name" value="RNA-DIRECTED DNA POLYMERASE"/>
    <property type="match status" value="1"/>
</dbReference>
<feature type="region of interest" description="Disordered" evidence="1">
    <location>
        <begin position="306"/>
        <end position="344"/>
    </location>
</feature>
<evidence type="ECO:0000259" key="2">
    <source>
        <dbReference type="Pfam" id="PF00078"/>
    </source>
</evidence>
<gene>
    <name evidence="3" type="ORF">Tci_026168</name>
</gene>